<dbReference type="HOGENOM" id="CLU_145918_1_0_3"/>
<comment type="similarity">
    <text evidence="1 6">Belongs to the XseB family.</text>
</comment>
<evidence type="ECO:0000256" key="1">
    <source>
        <dbReference type="ARBA" id="ARBA00009998"/>
    </source>
</evidence>
<accession>B8HMX5</accession>
<dbReference type="PANTHER" id="PTHR34137">
    <property type="entry name" value="EXODEOXYRIBONUCLEASE 7 SMALL SUBUNIT"/>
    <property type="match status" value="1"/>
</dbReference>
<dbReference type="GO" id="GO:0005829">
    <property type="term" value="C:cytosol"/>
    <property type="evidence" value="ECO:0007669"/>
    <property type="project" value="TreeGrafter"/>
</dbReference>
<dbReference type="AlphaFoldDB" id="B8HMX5"/>
<dbReference type="GO" id="GO:0009318">
    <property type="term" value="C:exodeoxyribonuclease VII complex"/>
    <property type="evidence" value="ECO:0007669"/>
    <property type="project" value="UniProtKB-UniRule"/>
</dbReference>
<dbReference type="InterPro" id="IPR037004">
    <property type="entry name" value="Exonuc_VII_ssu_sf"/>
</dbReference>
<dbReference type="PANTHER" id="PTHR34137:SF1">
    <property type="entry name" value="EXODEOXYRIBONUCLEASE 7 SMALL SUBUNIT"/>
    <property type="match status" value="1"/>
</dbReference>
<evidence type="ECO:0000256" key="2">
    <source>
        <dbReference type="ARBA" id="ARBA00022490"/>
    </source>
</evidence>
<sequence>MKRNQSKWNYEATVAEIEAIITQIEAGELNLEEVFERFNTAVNYLQQCETFLQERRQQMTLLIEKLGEEPEF</sequence>
<dbReference type="InterPro" id="IPR003761">
    <property type="entry name" value="Exonuc_VII_S"/>
</dbReference>
<name>B8HMX5_CYAP4</name>
<proteinExistence type="inferred from homology"/>
<dbReference type="Pfam" id="PF02609">
    <property type="entry name" value="Exonuc_VII_S"/>
    <property type="match status" value="1"/>
</dbReference>
<dbReference type="Gene3D" id="1.10.287.1040">
    <property type="entry name" value="Exonuclease VII, small subunit"/>
    <property type="match status" value="1"/>
</dbReference>
<evidence type="ECO:0000256" key="5">
    <source>
        <dbReference type="ARBA" id="ARBA00022839"/>
    </source>
</evidence>
<evidence type="ECO:0000256" key="6">
    <source>
        <dbReference type="HAMAP-Rule" id="MF_00337"/>
    </source>
</evidence>
<dbReference type="STRING" id="395961.Cyan7425_3116"/>
<dbReference type="EC" id="3.1.11.6" evidence="6"/>
<comment type="catalytic activity">
    <reaction evidence="6">
        <text>Exonucleolytic cleavage in either 5'- to 3'- or 3'- to 5'-direction to yield nucleoside 5'-phosphates.</text>
        <dbReference type="EC" id="3.1.11.6"/>
    </reaction>
</comment>
<organism evidence="7">
    <name type="scientific">Cyanothece sp. (strain PCC 7425 / ATCC 29141)</name>
    <dbReference type="NCBI Taxonomy" id="395961"/>
    <lineage>
        <taxon>Bacteria</taxon>
        <taxon>Bacillati</taxon>
        <taxon>Cyanobacteriota</taxon>
        <taxon>Cyanophyceae</taxon>
        <taxon>Gomontiellales</taxon>
        <taxon>Cyanothecaceae</taxon>
        <taxon>Cyanothece</taxon>
    </lineage>
</organism>
<protein>
    <recommendedName>
        <fullName evidence="6">Exodeoxyribonuclease 7 small subunit</fullName>
        <ecNumber evidence="6">3.1.11.6</ecNumber>
    </recommendedName>
    <alternativeName>
        <fullName evidence="6">Exodeoxyribonuclease VII small subunit</fullName>
        <shortName evidence="6">Exonuclease VII small subunit</shortName>
    </alternativeName>
</protein>
<dbReference type="PIRSF" id="PIRSF006488">
    <property type="entry name" value="Exonuc_VII_S"/>
    <property type="match status" value="1"/>
</dbReference>
<dbReference type="OrthoDB" id="427334at2"/>
<dbReference type="EMBL" id="CP001344">
    <property type="protein sequence ID" value="ACL45444.1"/>
    <property type="molecule type" value="Genomic_DNA"/>
</dbReference>
<keyword evidence="2 6" id="KW-0963">Cytoplasm</keyword>
<dbReference type="HAMAP" id="MF_00337">
    <property type="entry name" value="Exonuc_7_S"/>
    <property type="match status" value="1"/>
</dbReference>
<dbReference type="NCBIfam" id="TIGR01280">
    <property type="entry name" value="xseB"/>
    <property type="match status" value="1"/>
</dbReference>
<dbReference type="eggNOG" id="COG1722">
    <property type="taxonomic scope" value="Bacteria"/>
</dbReference>
<gene>
    <name evidence="6" type="primary">xseB</name>
    <name evidence="7" type="ordered locus">Cyan7425_3116</name>
</gene>
<keyword evidence="3 6" id="KW-0540">Nuclease</keyword>
<dbReference type="KEGG" id="cyn:Cyan7425_3116"/>
<evidence type="ECO:0000256" key="4">
    <source>
        <dbReference type="ARBA" id="ARBA00022801"/>
    </source>
</evidence>
<keyword evidence="5 6" id="KW-0269">Exonuclease</keyword>
<comment type="subunit">
    <text evidence="6">Heterooligomer composed of large and small subunits.</text>
</comment>
<reference evidence="7" key="1">
    <citation type="submission" date="2009-01" db="EMBL/GenBank/DDBJ databases">
        <title>Complete sequence of chromosome Cyanothece sp. PCC 7425.</title>
        <authorList>
            <consortium name="US DOE Joint Genome Institute"/>
            <person name="Lucas S."/>
            <person name="Copeland A."/>
            <person name="Lapidus A."/>
            <person name="Glavina del Rio T."/>
            <person name="Dalin E."/>
            <person name="Tice H."/>
            <person name="Bruce D."/>
            <person name="Goodwin L."/>
            <person name="Pitluck S."/>
            <person name="Sims D."/>
            <person name="Meineke L."/>
            <person name="Brettin T."/>
            <person name="Detter J.C."/>
            <person name="Han C."/>
            <person name="Larimer F."/>
            <person name="Land M."/>
            <person name="Hauser L."/>
            <person name="Kyrpides N."/>
            <person name="Ovchinnikova G."/>
            <person name="Liberton M."/>
            <person name="Stoeckel J."/>
            <person name="Banerjee A."/>
            <person name="Singh A."/>
            <person name="Page L."/>
            <person name="Sato H."/>
            <person name="Zhao L."/>
            <person name="Sherman L."/>
            <person name="Pakrasi H."/>
            <person name="Richardson P."/>
        </authorList>
    </citation>
    <scope>NUCLEOTIDE SEQUENCE</scope>
    <source>
        <strain evidence="7">PCC 7425</strain>
    </source>
</reference>
<dbReference type="SUPFAM" id="SSF116842">
    <property type="entry name" value="XseB-like"/>
    <property type="match status" value="1"/>
</dbReference>
<evidence type="ECO:0000256" key="3">
    <source>
        <dbReference type="ARBA" id="ARBA00022722"/>
    </source>
</evidence>
<keyword evidence="4 6" id="KW-0378">Hydrolase</keyword>
<comment type="subcellular location">
    <subcellularLocation>
        <location evidence="6">Cytoplasm</location>
    </subcellularLocation>
</comment>
<comment type="function">
    <text evidence="6">Bidirectionally degrades single-stranded DNA into large acid-insoluble oligonucleotides, which are then degraded further into small acid-soluble oligonucleotides.</text>
</comment>
<evidence type="ECO:0000313" key="7">
    <source>
        <dbReference type="EMBL" id="ACL45444.1"/>
    </source>
</evidence>
<dbReference type="GO" id="GO:0008855">
    <property type="term" value="F:exodeoxyribonuclease VII activity"/>
    <property type="evidence" value="ECO:0007669"/>
    <property type="project" value="UniProtKB-UniRule"/>
</dbReference>
<dbReference type="GO" id="GO:0006308">
    <property type="term" value="P:DNA catabolic process"/>
    <property type="evidence" value="ECO:0007669"/>
    <property type="project" value="UniProtKB-UniRule"/>
</dbReference>